<gene>
    <name evidence="2" type="ORF">ERS852498_01785</name>
</gene>
<dbReference type="Gene3D" id="3.60.21.10">
    <property type="match status" value="1"/>
</dbReference>
<dbReference type="InterPro" id="IPR051158">
    <property type="entry name" value="Metallophosphoesterase_sf"/>
</dbReference>
<dbReference type="SUPFAM" id="SSF56300">
    <property type="entry name" value="Metallo-dependent phosphatases"/>
    <property type="match status" value="1"/>
</dbReference>
<evidence type="ECO:0000259" key="1">
    <source>
        <dbReference type="Pfam" id="PF00149"/>
    </source>
</evidence>
<dbReference type="PANTHER" id="PTHR31302">
    <property type="entry name" value="TRANSMEMBRANE PROTEIN WITH METALLOPHOSPHOESTERASE DOMAIN-RELATED"/>
    <property type="match status" value="1"/>
</dbReference>
<accession>A0A174MD29</accession>
<dbReference type="PANTHER" id="PTHR31302:SF0">
    <property type="entry name" value="TRANSMEMBRANE PROTEIN WITH METALLOPHOSPHOESTERASE DOMAIN"/>
    <property type="match status" value="1"/>
</dbReference>
<dbReference type="Pfam" id="PF00149">
    <property type="entry name" value="Metallophos"/>
    <property type="match status" value="1"/>
</dbReference>
<name>A0A174MD29_9FIRM</name>
<dbReference type="AlphaFoldDB" id="A0A174MD29"/>
<dbReference type="InterPro" id="IPR004843">
    <property type="entry name" value="Calcineurin-like_PHP"/>
</dbReference>
<dbReference type="GO" id="GO:0016787">
    <property type="term" value="F:hydrolase activity"/>
    <property type="evidence" value="ECO:0007669"/>
    <property type="project" value="InterPro"/>
</dbReference>
<dbReference type="Proteomes" id="UP000095709">
    <property type="component" value="Unassembled WGS sequence"/>
</dbReference>
<organism evidence="2 3">
    <name type="scientific">Fusicatenibacter saccharivorans</name>
    <dbReference type="NCBI Taxonomy" id="1150298"/>
    <lineage>
        <taxon>Bacteria</taxon>
        <taxon>Bacillati</taxon>
        <taxon>Bacillota</taxon>
        <taxon>Clostridia</taxon>
        <taxon>Lachnospirales</taxon>
        <taxon>Lachnospiraceae</taxon>
        <taxon>Fusicatenibacter</taxon>
    </lineage>
</organism>
<dbReference type="InterPro" id="IPR029052">
    <property type="entry name" value="Metallo-depent_PP-like"/>
</dbReference>
<evidence type="ECO:0000313" key="2">
    <source>
        <dbReference type="EMBL" id="CUP34262.1"/>
    </source>
</evidence>
<proteinExistence type="predicted"/>
<dbReference type="EMBL" id="CZAL01000008">
    <property type="protein sequence ID" value="CUP34262.1"/>
    <property type="molecule type" value="Genomic_DNA"/>
</dbReference>
<reference evidence="2 3" key="1">
    <citation type="submission" date="2015-09" db="EMBL/GenBank/DDBJ databases">
        <authorList>
            <consortium name="Pathogen Informatics"/>
        </authorList>
    </citation>
    <scope>NUCLEOTIDE SEQUENCE [LARGE SCALE GENOMIC DNA]</scope>
    <source>
        <strain evidence="2 3">2789STDY5834885</strain>
    </source>
</reference>
<evidence type="ECO:0000313" key="3">
    <source>
        <dbReference type="Proteomes" id="UP000095709"/>
    </source>
</evidence>
<sequence>MSYTEKSSIMNGMRKFTTTYYKLSSNGKFLEGNGFRLAFISDLHNMEFGPDNTVLKAVIDEAAPDLVIIGGDQIVAKPGENLDPGLSFAERLAEEYQVIYGCGNHEYRLKLYPEQYGDLYEKLRERLKKAGICYLENETADLTISGCPVRIYGYAMDRTYYNRFYRGPLPVSELTDHLGKPDPARYGILLAHHPAYRSSYASYGADLTLSGHYHGGVVGLGAHRGLVTPDFRLFSKNCRGLFLTGGTCQIISAGTGEHTIPVRIWNRRELIITDIGKT</sequence>
<protein>
    <submittedName>
        <fullName evidence="2">Phosphodiesterase YaeI</fullName>
    </submittedName>
</protein>
<feature type="domain" description="Calcineurin-like phosphoesterase" evidence="1">
    <location>
        <begin position="35"/>
        <end position="214"/>
    </location>
</feature>